<gene>
    <name evidence="1" type="ORF">FVB32_10335</name>
</gene>
<reference evidence="1 2" key="1">
    <citation type="submission" date="2019-08" db="EMBL/GenBank/DDBJ databases">
        <title>Professor.</title>
        <authorList>
            <person name="Park J.S."/>
        </authorList>
    </citation>
    <scope>NUCLEOTIDE SEQUENCE [LARGE SCALE GENOMIC DNA]</scope>
    <source>
        <strain evidence="1 2">176CP5-101</strain>
    </source>
</reference>
<keyword evidence="2" id="KW-1185">Reference proteome</keyword>
<evidence type="ECO:0000313" key="2">
    <source>
        <dbReference type="Proteomes" id="UP000321456"/>
    </source>
</evidence>
<evidence type="ECO:0008006" key="3">
    <source>
        <dbReference type="Google" id="ProtNLM"/>
    </source>
</evidence>
<proteinExistence type="predicted"/>
<organism evidence="1 2">
    <name type="scientific">Flagellimonas hymeniacidonis</name>
    <dbReference type="NCBI Taxonomy" id="2603628"/>
    <lineage>
        <taxon>Bacteria</taxon>
        <taxon>Pseudomonadati</taxon>
        <taxon>Bacteroidota</taxon>
        <taxon>Flavobacteriia</taxon>
        <taxon>Flavobacteriales</taxon>
        <taxon>Flavobacteriaceae</taxon>
        <taxon>Flagellimonas</taxon>
    </lineage>
</organism>
<dbReference type="Pfam" id="PF09357">
    <property type="entry name" value="RteC"/>
    <property type="match status" value="1"/>
</dbReference>
<dbReference type="EMBL" id="VRUR01000002">
    <property type="protein sequence ID" value="TXN34986.1"/>
    <property type="molecule type" value="Genomic_DNA"/>
</dbReference>
<dbReference type="AlphaFoldDB" id="A0A5C8V0Y2"/>
<comment type="caution">
    <text evidence="1">The sequence shown here is derived from an EMBL/GenBank/DDBJ whole genome shotgun (WGS) entry which is preliminary data.</text>
</comment>
<evidence type="ECO:0000313" key="1">
    <source>
        <dbReference type="EMBL" id="TXN34986.1"/>
    </source>
</evidence>
<name>A0A5C8V0Y2_9FLAO</name>
<dbReference type="InterPro" id="IPR018534">
    <property type="entry name" value="Tet_reg_excision_RteC"/>
</dbReference>
<sequence>MFYTSIINEFNVKLERLEVSYETELKKAAAGIRIASWALDALKEQIVGKGFVSLQEEISFFRTVKCVPMKYLIHFTEIRSCELRMPKSDVKAKLAFLDKQIEKVNQFFGRHTEFLLYMEQGYSHFDEYYFTRKNLHNNPVVKSYPYYKDSIFNTSHDEIWARIKGLAMYANYLRKKKEQLTSKLQKSGFDKLKWTGSYAAFVELVYGLQAIGYLNQGNHNIKLIMEVLGEVLQVPKGNHSRTYNELKSRKSSRIKFFEEVGEKLLDKMDNEDGLND</sequence>
<dbReference type="RefSeq" id="WP_147743720.1">
    <property type="nucleotide sequence ID" value="NZ_VRUR01000002.1"/>
</dbReference>
<accession>A0A5C8V0Y2</accession>
<dbReference type="Proteomes" id="UP000321456">
    <property type="component" value="Unassembled WGS sequence"/>
</dbReference>
<protein>
    <recommendedName>
        <fullName evidence="3">RteC protein</fullName>
    </recommendedName>
</protein>